<dbReference type="Proteomes" id="UP001595961">
    <property type="component" value="Unassembled WGS sequence"/>
</dbReference>
<sequence length="231" mass="25685">MKVSDAMTYEVRTALVTDPVSLAMRIMLGARVSGLPVVDGQGALVGIVTEGDLLRRAELGTERRRPRWLEIILGPRRLAREYVETHSRRVGDLMTTRVLTTEESAPLADAVALVEKHHLKRLPVMRQGRLIGMLSRADLMRAFLSTLPRDQAVTDVPDADIRQQIDQEMLRHPWITRSAIQITVQQGVVDLNGVVTNEVMHDALRVLVENVPGVACVNDKLSTIEPTTGYI</sequence>
<dbReference type="InterPro" id="IPR007055">
    <property type="entry name" value="BON_dom"/>
</dbReference>
<feature type="domain" description="CBS" evidence="4">
    <location>
        <begin position="94"/>
        <end position="149"/>
    </location>
</feature>
<evidence type="ECO:0000256" key="1">
    <source>
        <dbReference type="ARBA" id="ARBA00023122"/>
    </source>
</evidence>
<protein>
    <submittedName>
        <fullName evidence="5">CBS domain-containing protein</fullName>
    </submittedName>
</protein>
<organism evidence="5 6">
    <name type="scientific">Dyella halodurans</name>
    <dbReference type="NCBI Taxonomy" id="1920171"/>
    <lineage>
        <taxon>Bacteria</taxon>
        <taxon>Pseudomonadati</taxon>
        <taxon>Pseudomonadota</taxon>
        <taxon>Gammaproteobacteria</taxon>
        <taxon>Lysobacterales</taxon>
        <taxon>Rhodanobacteraceae</taxon>
        <taxon>Dyella</taxon>
    </lineage>
</organism>
<dbReference type="PIRSF" id="PIRSF036990">
    <property type="entry name" value="UCP036990_CBS_BON"/>
    <property type="match status" value="1"/>
</dbReference>
<dbReference type="SMART" id="SM00116">
    <property type="entry name" value="CBS"/>
    <property type="match status" value="2"/>
</dbReference>
<dbReference type="Gene3D" id="3.10.580.10">
    <property type="entry name" value="CBS-domain"/>
    <property type="match status" value="1"/>
</dbReference>
<feature type="domain" description="CBS" evidence="4">
    <location>
        <begin position="7"/>
        <end position="63"/>
    </location>
</feature>
<dbReference type="PROSITE" id="PS50914">
    <property type="entry name" value="BON"/>
    <property type="match status" value="1"/>
</dbReference>
<feature type="domain" description="BON" evidence="3">
    <location>
        <begin position="157"/>
        <end position="225"/>
    </location>
</feature>
<dbReference type="Pfam" id="PF00571">
    <property type="entry name" value="CBS"/>
    <property type="match status" value="2"/>
</dbReference>
<evidence type="ECO:0000256" key="2">
    <source>
        <dbReference type="PROSITE-ProRule" id="PRU00703"/>
    </source>
</evidence>
<gene>
    <name evidence="5" type="ORF">ACFO5W_18670</name>
</gene>
<keyword evidence="1 2" id="KW-0129">CBS domain</keyword>
<dbReference type="PANTHER" id="PTHR43080">
    <property type="entry name" value="CBS DOMAIN-CONTAINING PROTEIN CBSX3, MITOCHONDRIAL"/>
    <property type="match status" value="1"/>
</dbReference>
<dbReference type="RefSeq" id="WP_266147974.1">
    <property type="nucleotide sequence ID" value="NZ_CP064028.1"/>
</dbReference>
<dbReference type="InterPro" id="IPR051257">
    <property type="entry name" value="Diverse_CBS-Domain"/>
</dbReference>
<dbReference type="InterPro" id="IPR046342">
    <property type="entry name" value="CBS_dom_sf"/>
</dbReference>
<dbReference type="InterPro" id="IPR017080">
    <property type="entry name" value="UCP036990_CBS_BON"/>
</dbReference>
<dbReference type="SUPFAM" id="SSF54631">
    <property type="entry name" value="CBS-domain pair"/>
    <property type="match status" value="1"/>
</dbReference>
<evidence type="ECO:0000259" key="4">
    <source>
        <dbReference type="PROSITE" id="PS51371"/>
    </source>
</evidence>
<accession>A0ABV9C7P9</accession>
<name>A0ABV9C7P9_9GAMM</name>
<dbReference type="PANTHER" id="PTHR43080:SF26">
    <property type="entry name" value="REGULATORY PROTEIN"/>
    <property type="match status" value="1"/>
</dbReference>
<dbReference type="EMBL" id="JBHSGA010000020">
    <property type="protein sequence ID" value="MFC4528675.1"/>
    <property type="molecule type" value="Genomic_DNA"/>
</dbReference>
<proteinExistence type="predicted"/>
<dbReference type="Pfam" id="PF04972">
    <property type="entry name" value="BON"/>
    <property type="match status" value="1"/>
</dbReference>
<comment type="caution">
    <text evidence="5">The sequence shown here is derived from an EMBL/GenBank/DDBJ whole genome shotgun (WGS) entry which is preliminary data.</text>
</comment>
<evidence type="ECO:0000259" key="3">
    <source>
        <dbReference type="PROSITE" id="PS50914"/>
    </source>
</evidence>
<dbReference type="PROSITE" id="PS51371">
    <property type="entry name" value="CBS"/>
    <property type="match status" value="2"/>
</dbReference>
<keyword evidence="6" id="KW-1185">Reference proteome</keyword>
<evidence type="ECO:0000313" key="6">
    <source>
        <dbReference type="Proteomes" id="UP001595961"/>
    </source>
</evidence>
<dbReference type="Gene3D" id="3.30.1340.30">
    <property type="match status" value="1"/>
</dbReference>
<evidence type="ECO:0000313" key="5">
    <source>
        <dbReference type="EMBL" id="MFC4528675.1"/>
    </source>
</evidence>
<dbReference type="InterPro" id="IPR000644">
    <property type="entry name" value="CBS_dom"/>
</dbReference>
<reference evidence="6" key="1">
    <citation type="journal article" date="2019" name="Int. J. Syst. Evol. Microbiol.">
        <title>The Global Catalogue of Microorganisms (GCM) 10K type strain sequencing project: providing services to taxonomists for standard genome sequencing and annotation.</title>
        <authorList>
            <consortium name="The Broad Institute Genomics Platform"/>
            <consortium name="The Broad Institute Genome Sequencing Center for Infectious Disease"/>
            <person name="Wu L."/>
            <person name="Ma J."/>
        </authorList>
    </citation>
    <scope>NUCLEOTIDE SEQUENCE [LARGE SCALE GENOMIC DNA]</scope>
    <source>
        <strain evidence="6">CCM 4481</strain>
    </source>
</reference>
<dbReference type="CDD" id="cd04586">
    <property type="entry name" value="CBS_pair_BON_assoc"/>
    <property type="match status" value="1"/>
</dbReference>